<evidence type="ECO:0000256" key="3">
    <source>
        <dbReference type="ARBA" id="ARBA00009914"/>
    </source>
</evidence>
<dbReference type="GO" id="GO:0000775">
    <property type="term" value="C:chromosome, centromeric region"/>
    <property type="evidence" value="ECO:0007669"/>
    <property type="project" value="UniProtKB-SubCell"/>
</dbReference>
<evidence type="ECO:0000256" key="5">
    <source>
        <dbReference type="ARBA" id="ARBA00022618"/>
    </source>
</evidence>
<organism evidence="12 13">
    <name type="scientific">Cladosporium halotolerans</name>
    <dbReference type="NCBI Taxonomy" id="1052096"/>
    <lineage>
        <taxon>Eukaryota</taxon>
        <taxon>Fungi</taxon>
        <taxon>Dikarya</taxon>
        <taxon>Ascomycota</taxon>
        <taxon>Pezizomycotina</taxon>
        <taxon>Dothideomycetes</taxon>
        <taxon>Dothideomycetidae</taxon>
        <taxon>Cladosporiales</taxon>
        <taxon>Cladosporiaceae</taxon>
        <taxon>Cladosporium</taxon>
    </lineage>
</organism>
<dbReference type="PANTHER" id="PTHR16040:SF7">
    <property type="entry name" value="AUSTRALIN, ISOFORM A-RELATED"/>
    <property type="match status" value="1"/>
</dbReference>
<feature type="compositionally biased region" description="Polar residues" evidence="10">
    <location>
        <begin position="221"/>
        <end position="238"/>
    </location>
</feature>
<keyword evidence="4" id="KW-0158">Chromosome</keyword>
<dbReference type="GO" id="GO:0051301">
    <property type="term" value="P:cell division"/>
    <property type="evidence" value="ECO:0007669"/>
    <property type="project" value="UniProtKB-KW"/>
</dbReference>
<dbReference type="GO" id="GO:0032133">
    <property type="term" value="C:chromosome passenger complex"/>
    <property type="evidence" value="ECO:0007669"/>
    <property type="project" value="TreeGrafter"/>
</dbReference>
<evidence type="ECO:0000256" key="1">
    <source>
        <dbReference type="ARBA" id="ARBA00004123"/>
    </source>
</evidence>
<dbReference type="GO" id="GO:0005634">
    <property type="term" value="C:nucleus"/>
    <property type="evidence" value="ECO:0007669"/>
    <property type="project" value="UniProtKB-SubCell"/>
</dbReference>
<evidence type="ECO:0000259" key="11">
    <source>
        <dbReference type="Pfam" id="PF10444"/>
    </source>
</evidence>
<sequence>MMPPRKQKQAASASASVASNDNIPAFPAPPTLALAKTEDEQTHTPERSPEKRSAMTITEAQKQALMDNLQLEITERARKLRAQYALQAQGLRARLEMRVNRIPQALRKRNMQDLLDEQADAAKPKPAAPLQIQDAHSRGAMRTSLKRTSEHFGSNKENADTSSDYENLANPKKRTKTAPSAAAKSTHGASRKDVNSAVLSPKSHNSRARPASPLKTAVSGKMSSFNSRPASPAKSTFHSTFSSDPPSSRPPSRQPKRPGTALSAAMASENGDSEISTASAGTTIVTKAGAKKASTSRKAPVPKVSTATTKRTAAVKKEPTPAAGGRTLRKRA</sequence>
<protein>
    <recommendedName>
        <fullName evidence="11">Borealin N-terminal domain-containing protein</fullName>
    </recommendedName>
</protein>
<dbReference type="AlphaFoldDB" id="A0AB34KD46"/>
<dbReference type="PANTHER" id="PTHR16040">
    <property type="entry name" value="AUSTRALIN, ISOFORM A-RELATED"/>
    <property type="match status" value="1"/>
</dbReference>
<evidence type="ECO:0000256" key="10">
    <source>
        <dbReference type="SAM" id="MobiDB-lite"/>
    </source>
</evidence>
<dbReference type="InterPro" id="IPR018851">
    <property type="entry name" value="Borealin_N"/>
</dbReference>
<evidence type="ECO:0000256" key="2">
    <source>
        <dbReference type="ARBA" id="ARBA00004584"/>
    </source>
</evidence>
<comment type="subcellular location">
    <subcellularLocation>
        <location evidence="2">Chromosome</location>
        <location evidence="2">Centromere</location>
    </subcellularLocation>
    <subcellularLocation>
        <location evidence="1">Nucleus</location>
    </subcellularLocation>
</comment>
<feature type="compositionally biased region" description="Basic and acidic residues" evidence="10">
    <location>
        <begin position="147"/>
        <end position="159"/>
    </location>
</feature>
<feature type="compositionally biased region" description="Low complexity" evidence="10">
    <location>
        <begin position="10"/>
        <end position="19"/>
    </location>
</feature>
<feature type="compositionally biased region" description="Basic and acidic residues" evidence="10">
    <location>
        <begin position="36"/>
        <end position="53"/>
    </location>
</feature>
<dbReference type="GO" id="GO:0000070">
    <property type="term" value="P:mitotic sister chromatid segregation"/>
    <property type="evidence" value="ECO:0007669"/>
    <property type="project" value="TreeGrafter"/>
</dbReference>
<dbReference type="RefSeq" id="XP_069226106.1">
    <property type="nucleotide sequence ID" value="XM_069376832.1"/>
</dbReference>
<evidence type="ECO:0000256" key="6">
    <source>
        <dbReference type="ARBA" id="ARBA00022776"/>
    </source>
</evidence>
<dbReference type="Pfam" id="PF10444">
    <property type="entry name" value="Nbl1_Borealin_N"/>
    <property type="match status" value="1"/>
</dbReference>
<dbReference type="InterPro" id="IPR018867">
    <property type="entry name" value="Cell_div_borealin"/>
</dbReference>
<feature type="compositionally biased region" description="Low complexity" evidence="10">
    <location>
        <begin position="303"/>
        <end position="312"/>
    </location>
</feature>
<evidence type="ECO:0000313" key="12">
    <source>
        <dbReference type="EMBL" id="KAL1582999.1"/>
    </source>
</evidence>
<dbReference type="GO" id="GO:0051233">
    <property type="term" value="C:spindle midzone"/>
    <property type="evidence" value="ECO:0007669"/>
    <property type="project" value="TreeGrafter"/>
</dbReference>
<keyword evidence="7" id="KW-0539">Nucleus</keyword>
<name>A0AB34KD46_9PEZI</name>
<evidence type="ECO:0000256" key="8">
    <source>
        <dbReference type="ARBA" id="ARBA00023306"/>
    </source>
</evidence>
<keyword evidence="13" id="KW-1185">Reference proteome</keyword>
<feature type="compositionally biased region" description="Polar residues" evidence="10">
    <location>
        <begin position="273"/>
        <end position="285"/>
    </location>
</feature>
<keyword evidence="6" id="KW-0498">Mitosis</keyword>
<proteinExistence type="inferred from homology"/>
<comment type="similarity">
    <text evidence="3">Belongs to the borealin family.</text>
</comment>
<dbReference type="GeneID" id="96009670"/>
<keyword evidence="8" id="KW-0131">Cell cycle</keyword>
<feature type="region of interest" description="Disordered" evidence="10">
    <location>
        <begin position="1"/>
        <end position="56"/>
    </location>
</feature>
<dbReference type="EMBL" id="JAAQHG020000041">
    <property type="protein sequence ID" value="KAL1582999.1"/>
    <property type="molecule type" value="Genomic_DNA"/>
</dbReference>
<reference evidence="12 13" key="1">
    <citation type="journal article" date="2020" name="Microbiol. Resour. Announc.">
        <title>Draft Genome Sequence of a Cladosporium Species Isolated from the Mesophotic Ascidian Didemnum maculosum.</title>
        <authorList>
            <person name="Gioti A."/>
            <person name="Siaperas R."/>
            <person name="Nikolaivits E."/>
            <person name="Le Goff G."/>
            <person name="Ouazzani J."/>
            <person name="Kotoulas G."/>
            <person name="Topakas E."/>
        </authorList>
    </citation>
    <scope>NUCLEOTIDE SEQUENCE [LARGE SCALE GENOMIC DNA]</scope>
    <source>
        <strain evidence="12 13">TM138-S3</strain>
    </source>
</reference>
<evidence type="ECO:0000256" key="9">
    <source>
        <dbReference type="ARBA" id="ARBA00023328"/>
    </source>
</evidence>
<evidence type="ECO:0000256" key="7">
    <source>
        <dbReference type="ARBA" id="ARBA00023242"/>
    </source>
</evidence>
<keyword evidence="5" id="KW-0132">Cell division</keyword>
<gene>
    <name evidence="12" type="ORF">WHR41_08228</name>
</gene>
<evidence type="ECO:0000256" key="4">
    <source>
        <dbReference type="ARBA" id="ARBA00022454"/>
    </source>
</evidence>
<comment type="caution">
    <text evidence="12">The sequence shown here is derived from an EMBL/GenBank/DDBJ whole genome shotgun (WGS) entry which is preliminary data.</text>
</comment>
<keyword evidence="9" id="KW-0137">Centromere</keyword>
<feature type="domain" description="Borealin N-terminal" evidence="11">
    <location>
        <begin position="61"/>
        <end position="116"/>
    </location>
</feature>
<accession>A0AB34KD46</accession>
<feature type="compositionally biased region" description="Low complexity" evidence="10">
    <location>
        <begin position="177"/>
        <end position="186"/>
    </location>
</feature>
<feature type="region of interest" description="Disordered" evidence="10">
    <location>
        <begin position="120"/>
        <end position="332"/>
    </location>
</feature>
<evidence type="ECO:0000313" key="13">
    <source>
        <dbReference type="Proteomes" id="UP000803884"/>
    </source>
</evidence>
<dbReference type="Proteomes" id="UP000803884">
    <property type="component" value="Unassembled WGS sequence"/>
</dbReference>